<evidence type="ECO:0000256" key="1">
    <source>
        <dbReference type="SAM" id="MobiDB-lite"/>
    </source>
</evidence>
<dbReference type="Proteomes" id="UP000265520">
    <property type="component" value="Unassembled WGS sequence"/>
</dbReference>
<accession>A0A392RRM7</accession>
<organism evidence="2 3">
    <name type="scientific">Trifolium medium</name>
    <dbReference type="NCBI Taxonomy" id="97028"/>
    <lineage>
        <taxon>Eukaryota</taxon>
        <taxon>Viridiplantae</taxon>
        <taxon>Streptophyta</taxon>
        <taxon>Embryophyta</taxon>
        <taxon>Tracheophyta</taxon>
        <taxon>Spermatophyta</taxon>
        <taxon>Magnoliopsida</taxon>
        <taxon>eudicotyledons</taxon>
        <taxon>Gunneridae</taxon>
        <taxon>Pentapetalae</taxon>
        <taxon>rosids</taxon>
        <taxon>fabids</taxon>
        <taxon>Fabales</taxon>
        <taxon>Fabaceae</taxon>
        <taxon>Papilionoideae</taxon>
        <taxon>50 kb inversion clade</taxon>
        <taxon>NPAAA clade</taxon>
        <taxon>Hologalegina</taxon>
        <taxon>IRL clade</taxon>
        <taxon>Trifolieae</taxon>
        <taxon>Trifolium</taxon>
    </lineage>
</organism>
<proteinExistence type="predicted"/>
<sequence>KISHSVQGRGNHRKGRLYTQDADGWRKKSGVIDSSTSSGTQLEASNILVGEHQIFIDADERSGSYNQVRRKGESMQSLSHSTDSREQVM</sequence>
<dbReference type="InterPro" id="IPR038808">
    <property type="entry name" value="MOS1-like"/>
</dbReference>
<reference evidence="2 3" key="1">
    <citation type="journal article" date="2018" name="Front. Plant Sci.">
        <title>Red Clover (Trifolium pratense) and Zigzag Clover (T. medium) - A Picture of Genomic Similarities and Differences.</title>
        <authorList>
            <person name="Dluhosova J."/>
            <person name="Istvanek J."/>
            <person name="Nedelnik J."/>
            <person name="Repkova J."/>
        </authorList>
    </citation>
    <scope>NUCLEOTIDE SEQUENCE [LARGE SCALE GENOMIC DNA]</scope>
    <source>
        <strain evidence="3">cv. 10/8</strain>
        <tissue evidence="2">Leaf</tissue>
    </source>
</reference>
<dbReference type="PANTHER" id="PTHR34805">
    <property type="entry name" value="PROTEIN MODIFIER OF SNC1 1"/>
    <property type="match status" value="1"/>
</dbReference>
<comment type="caution">
    <text evidence="2">The sequence shown here is derived from an EMBL/GenBank/DDBJ whole genome shotgun (WGS) entry which is preliminary data.</text>
</comment>
<feature type="region of interest" description="Disordered" evidence="1">
    <location>
        <begin position="1"/>
        <end position="40"/>
    </location>
</feature>
<protein>
    <submittedName>
        <fullName evidence="2">Putative modifier OF SNC1 1</fullName>
    </submittedName>
</protein>
<evidence type="ECO:0000313" key="2">
    <source>
        <dbReference type="EMBL" id="MCI38979.1"/>
    </source>
</evidence>
<keyword evidence="3" id="KW-1185">Reference proteome</keyword>
<dbReference type="PANTHER" id="PTHR34805:SF1">
    <property type="entry name" value="PROTEIN MODIFIER OF SNC1 1"/>
    <property type="match status" value="1"/>
</dbReference>
<dbReference type="EMBL" id="LXQA010262196">
    <property type="protein sequence ID" value="MCI38979.1"/>
    <property type="molecule type" value="Genomic_DNA"/>
</dbReference>
<dbReference type="GO" id="GO:0040029">
    <property type="term" value="P:epigenetic regulation of gene expression"/>
    <property type="evidence" value="ECO:0007669"/>
    <property type="project" value="TreeGrafter"/>
</dbReference>
<feature type="region of interest" description="Disordered" evidence="1">
    <location>
        <begin position="60"/>
        <end position="89"/>
    </location>
</feature>
<name>A0A392RRM7_9FABA</name>
<evidence type="ECO:0000313" key="3">
    <source>
        <dbReference type="Proteomes" id="UP000265520"/>
    </source>
</evidence>
<dbReference type="AlphaFoldDB" id="A0A392RRM7"/>
<feature type="non-terminal residue" evidence="2">
    <location>
        <position position="1"/>
    </location>
</feature>